<name>A0A1Z4GAM0_9CYAN</name>
<organism evidence="1 2">
    <name type="scientific">Anabaenopsis circularis NIES-21</name>
    <dbReference type="NCBI Taxonomy" id="1085406"/>
    <lineage>
        <taxon>Bacteria</taxon>
        <taxon>Bacillati</taxon>
        <taxon>Cyanobacteriota</taxon>
        <taxon>Cyanophyceae</taxon>
        <taxon>Nostocales</taxon>
        <taxon>Nodulariaceae</taxon>
        <taxon>Anabaenopsis</taxon>
    </lineage>
</organism>
<gene>
    <name evidence="1" type="ORF">NIES21_02890</name>
</gene>
<evidence type="ECO:0000313" key="1">
    <source>
        <dbReference type="EMBL" id="BAY14532.1"/>
    </source>
</evidence>
<proteinExistence type="predicted"/>
<protein>
    <submittedName>
        <fullName evidence="1">Uncharacterized protein</fullName>
    </submittedName>
</protein>
<evidence type="ECO:0000313" key="2">
    <source>
        <dbReference type="Proteomes" id="UP000218287"/>
    </source>
</evidence>
<dbReference type="AlphaFoldDB" id="A0A1Z4GAM0"/>
<keyword evidence="2" id="KW-1185">Reference proteome</keyword>
<dbReference type="EMBL" id="AP018174">
    <property type="protein sequence ID" value="BAY14532.1"/>
    <property type="molecule type" value="Genomic_DNA"/>
</dbReference>
<sequence>MLVSQEYSGEIMLKMSNFLPMAVVCLTLLASSLISGKFIFAQNLSLANQPVNIANLVNGRYQFCSQPDPQDWRNGAGVCFNFTKNRNQVNGYYGYPHSDQFICIRGIAEGNQINGEGLSIVWDIPPKKTPDAAEFNWDSEKHLTLSQTNILNTVNVDEDSANRILYRKASLNLEGFYQYNRPRMTPVSQLCQWSLK</sequence>
<reference evidence="1 2" key="1">
    <citation type="submission" date="2017-06" db="EMBL/GenBank/DDBJ databases">
        <title>Genome sequencing of cyanobaciteial culture collection at National Institute for Environmental Studies (NIES).</title>
        <authorList>
            <person name="Hirose Y."/>
            <person name="Shimura Y."/>
            <person name="Fujisawa T."/>
            <person name="Nakamura Y."/>
            <person name="Kawachi M."/>
        </authorList>
    </citation>
    <scope>NUCLEOTIDE SEQUENCE [LARGE SCALE GENOMIC DNA]</scope>
    <source>
        <strain evidence="1 2">NIES-21</strain>
    </source>
</reference>
<dbReference type="Proteomes" id="UP000218287">
    <property type="component" value="Chromosome"/>
</dbReference>
<accession>A0A1Z4GAM0</accession>